<dbReference type="SUPFAM" id="SSF110087">
    <property type="entry name" value="DR1885-like metal-binding protein"/>
    <property type="match status" value="1"/>
</dbReference>
<evidence type="ECO:0000313" key="3">
    <source>
        <dbReference type="Proteomes" id="UP000198599"/>
    </source>
</evidence>
<reference evidence="3" key="1">
    <citation type="submission" date="2016-10" db="EMBL/GenBank/DDBJ databases">
        <authorList>
            <person name="Varghese N."/>
            <person name="Submissions S."/>
        </authorList>
    </citation>
    <scope>NUCLEOTIDE SEQUENCE [LARGE SCALE GENOMIC DNA]</scope>
    <source>
        <strain evidence="3">DSM 28463</strain>
    </source>
</reference>
<dbReference type="EMBL" id="FOVP01000009">
    <property type="protein sequence ID" value="SFN81827.1"/>
    <property type="molecule type" value="Genomic_DNA"/>
</dbReference>
<dbReference type="OrthoDB" id="9796962at2"/>
<dbReference type="PANTHER" id="PTHR36302:SF1">
    <property type="entry name" value="COPPER CHAPERONE PCU(A)C"/>
    <property type="match status" value="1"/>
</dbReference>
<dbReference type="AlphaFoldDB" id="A0A1I5C4G9"/>
<dbReference type="Gene3D" id="2.60.40.1890">
    <property type="entry name" value="PCu(A)C copper chaperone"/>
    <property type="match status" value="1"/>
</dbReference>
<keyword evidence="3" id="KW-1185">Reference proteome</keyword>
<gene>
    <name evidence="2" type="ORF">SAMN04487859_109114</name>
</gene>
<organism evidence="2 3">
    <name type="scientific">Roseovarius lutimaris</name>
    <dbReference type="NCBI Taxonomy" id="1005928"/>
    <lineage>
        <taxon>Bacteria</taxon>
        <taxon>Pseudomonadati</taxon>
        <taxon>Pseudomonadota</taxon>
        <taxon>Alphaproteobacteria</taxon>
        <taxon>Rhodobacterales</taxon>
        <taxon>Roseobacteraceae</taxon>
        <taxon>Roseovarius</taxon>
    </lineage>
</organism>
<name>A0A1I5C4G9_9RHOB</name>
<accession>A0A1I5C4G9</accession>
<evidence type="ECO:0008006" key="4">
    <source>
        <dbReference type="Google" id="ProtNLM"/>
    </source>
</evidence>
<evidence type="ECO:0000313" key="2">
    <source>
        <dbReference type="EMBL" id="SFN81827.1"/>
    </source>
</evidence>
<proteinExistence type="predicted"/>
<keyword evidence="1" id="KW-0732">Signal</keyword>
<dbReference type="Pfam" id="PF04314">
    <property type="entry name" value="PCuAC"/>
    <property type="match status" value="1"/>
</dbReference>
<dbReference type="Proteomes" id="UP000198599">
    <property type="component" value="Unassembled WGS sequence"/>
</dbReference>
<protein>
    <recommendedName>
        <fullName evidence="4">Copper(I)-binding protein</fullName>
    </recommendedName>
</protein>
<dbReference type="InterPro" id="IPR007410">
    <property type="entry name" value="LpqE-like"/>
</dbReference>
<dbReference type="InterPro" id="IPR058248">
    <property type="entry name" value="Lxx211020-like"/>
</dbReference>
<feature type="chain" id="PRO_5011733784" description="Copper(I)-binding protein" evidence="1">
    <location>
        <begin position="23"/>
        <end position="159"/>
    </location>
</feature>
<feature type="signal peptide" evidence="1">
    <location>
        <begin position="1"/>
        <end position="22"/>
    </location>
</feature>
<dbReference type="STRING" id="1005928.SAMN04487859_109114"/>
<dbReference type="RefSeq" id="WP_092837676.1">
    <property type="nucleotide sequence ID" value="NZ_FOVP01000009.1"/>
</dbReference>
<dbReference type="PANTHER" id="PTHR36302">
    <property type="entry name" value="BLR7088 PROTEIN"/>
    <property type="match status" value="1"/>
</dbReference>
<evidence type="ECO:0000256" key="1">
    <source>
        <dbReference type="SAM" id="SignalP"/>
    </source>
</evidence>
<dbReference type="InterPro" id="IPR036182">
    <property type="entry name" value="PCuAC_sf"/>
</dbReference>
<sequence>MSLKSTLFAALAVTTLGLPVFAQDIDIMDPYARSAGPMAKTGAAFMLINNNGDADDRLIDVRSPMGKLVQLHTHIQNAEGVMKMTHVEEGFVVPAGGTAVLQRGGNHVMFMGLDKGFEMGDTVPLTLVFEKSGEIVVDVPVDPTRKPREGHGKMQGSGN</sequence>